<feature type="region of interest" description="Disordered" evidence="1">
    <location>
        <begin position="1"/>
        <end position="20"/>
    </location>
</feature>
<organism evidence="2 3">
    <name type="scientific">Rubroshorea leprosula</name>
    <dbReference type="NCBI Taxonomy" id="152421"/>
    <lineage>
        <taxon>Eukaryota</taxon>
        <taxon>Viridiplantae</taxon>
        <taxon>Streptophyta</taxon>
        <taxon>Embryophyta</taxon>
        <taxon>Tracheophyta</taxon>
        <taxon>Spermatophyta</taxon>
        <taxon>Magnoliopsida</taxon>
        <taxon>eudicotyledons</taxon>
        <taxon>Gunneridae</taxon>
        <taxon>Pentapetalae</taxon>
        <taxon>rosids</taxon>
        <taxon>malvids</taxon>
        <taxon>Malvales</taxon>
        <taxon>Dipterocarpaceae</taxon>
        <taxon>Rubroshorea</taxon>
    </lineage>
</organism>
<evidence type="ECO:0000256" key="1">
    <source>
        <dbReference type="SAM" id="MobiDB-lite"/>
    </source>
</evidence>
<accession>A0AAV5HRL3</accession>
<gene>
    <name evidence="2" type="ORF">SLEP1_g2662</name>
</gene>
<dbReference type="AlphaFoldDB" id="A0AAV5HRL3"/>
<comment type="caution">
    <text evidence="2">The sequence shown here is derived from an EMBL/GenBank/DDBJ whole genome shotgun (WGS) entry which is preliminary data.</text>
</comment>
<evidence type="ECO:0000313" key="3">
    <source>
        <dbReference type="Proteomes" id="UP001054252"/>
    </source>
</evidence>
<name>A0AAV5HRL3_9ROSI</name>
<keyword evidence="3" id="KW-1185">Reference proteome</keyword>
<protein>
    <submittedName>
        <fullName evidence="2">Uncharacterized protein</fullName>
    </submittedName>
</protein>
<reference evidence="2 3" key="1">
    <citation type="journal article" date="2021" name="Commun. Biol.">
        <title>The genome of Shorea leprosula (Dipterocarpaceae) highlights the ecological relevance of drought in aseasonal tropical rainforests.</title>
        <authorList>
            <person name="Ng K.K.S."/>
            <person name="Kobayashi M.J."/>
            <person name="Fawcett J.A."/>
            <person name="Hatakeyama M."/>
            <person name="Paape T."/>
            <person name="Ng C.H."/>
            <person name="Ang C.C."/>
            <person name="Tnah L.H."/>
            <person name="Lee C.T."/>
            <person name="Nishiyama T."/>
            <person name="Sese J."/>
            <person name="O'Brien M.J."/>
            <person name="Copetti D."/>
            <person name="Mohd Noor M.I."/>
            <person name="Ong R.C."/>
            <person name="Putra M."/>
            <person name="Sireger I.Z."/>
            <person name="Indrioko S."/>
            <person name="Kosugi Y."/>
            <person name="Izuno A."/>
            <person name="Isagi Y."/>
            <person name="Lee S.L."/>
            <person name="Shimizu K.K."/>
        </authorList>
    </citation>
    <scope>NUCLEOTIDE SEQUENCE [LARGE SCALE GENOMIC DNA]</scope>
    <source>
        <strain evidence="2">214</strain>
    </source>
</reference>
<proteinExistence type="predicted"/>
<dbReference type="Proteomes" id="UP001054252">
    <property type="component" value="Unassembled WGS sequence"/>
</dbReference>
<dbReference type="EMBL" id="BPVZ01000002">
    <property type="protein sequence ID" value="GKU88393.1"/>
    <property type="molecule type" value="Genomic_DNA"/>
</dbReference>
<evidence type="ECO:0000313" key="2">
    <source>
        <dbReference type="EMBL" id="GKU88393.1"/>
    </source>
</evidence>
<sequence>MVASFRPWATSEEKRKKLKGTTSKTRSFFTTYTGVAGEGVPEAVLPRCSQGQTHETWTLVVEESEDGDEPLGVVGEIGEGLFQL</sequence>